<proteinExistence type="predicted"/>
<dbReference type="InterPro" id="IPR019871">
    <property type="entry name" value="DiNH2propionate_NH3-lyase_sub"/>
</dbReference>
<evidence type="ECO:0000256" key="2">
    <source>
        <dbReference type="ARBA" id="ARBA00022898"/>
    </source>
</evidence>
<feature type="domain" description="Tryptophan synthase beta chain-like PALP" evidence="3">
    <location>
        <begin position="39"/>
        <end position="362"/>
    </location>
</feature>
<dbReference type="Proteomes" id="UP000824090">
    <property type="component" value="Unassembled WGS sequence"/>
</dbReference>
<comment type="caution">
    <text evidence="4">The sequence shown here is derived from an EMBL/GenBank/DDBJ whole genome shotgun (WGS) entry which is preliminary data.</text>
</comment>
<dbReference type="CDD" id="cd00640">
    <property type="entry name" value="Trp-synth-beta_II"/>
    <property type="match status" value="1"/>
</dbReference>
<accession>A0A9D1L6B4</accession>
<dbReference type="NCBIfam" id="NF006058">
    <property type="entry name" value="PRK08206.1"/>
    <property type="match status" value="1"/>
</dbReference>
<comment type="cofactor">
    <cofactor evidence="1">
        <name>pyridoxal 5'-phosphate</name>
        <dbReference type="ChEBI" id="CHEBI:597326"/>
    </cofactor>
</comment>
<gene>
    <name evidence="4" type="primary">dpaL</name>
    <name evidence="4" type="ORF">IAC50_08875</name>
</gene>
<protein>
    <submittedName>
        <fullName evidence="4">Diaminopropionate ammonia-lyase</fullName>
        <ecNumber evidence="4">4.3.1.15</ecNumber>
    </submittedName>
</protein>
<dbReference type="AlphaFoldDB" id="A0A9D1L6B4"/>
<evidence type="ECO:0000256" key="1">
    <source>
        <dbReference type="ARBA" id="ARBA00001933"/>
    </source>
</evidence>
<dbReference type="InterPro" id="IPR036052">
    <property type="entry name" value="TrpB-like_PALP_sf"/>
</dbReference>
<dbReference type="SUPFAM" id="SSF53686">
    <property type="entry name" value="Tryptophan synthase beta subunit-like PLP-dependent enzymes"/>
    <property type="match status" value="1"/>
</dbReference>
<name>A0A9D1L6B4_9FIRM</name>
<evidence type="ECO:0000313" key="5">
    <source>
        <dbReference type="Proteomes" id="UP000824090"/>
    </source>
</evidence>
<keyword evidence="2" id="KW-0663">Pyridoxal phosphate</keyword>
<dbReference type="GO" id="GO:1901605">
    <property type="term" value="P:alpha-amino acid metabolic process"/>
    <property type="evidence" value="ECO:0007669"/>
    <property type="project" value="UniProtKB-ARBA"/>
</dbReference>
<dbReference type="Pfam" id="PF00291">
    <property type="entry name" value="PALP"/>
    <property type="match status" value="1"/>
</dbReference>
<dbReference type="GO" id="GO:0030170">
    <property type="term" value="F:pyridoxal phosphate binding"/>
    <property type="evidence" value="ECO:0007669"/>
    <property type="project" value="InterPro"/>
</dbReference>
<sequence length="392" mass="42902">MKIKYAHLDHPDSDRIKTESIFNRENAQRARRFHSTFPQYEATPLVSLSALADMAGVASIHVKDESFRFGLNAFKVLGGSYSIGRCIGERLGLSAHEITYDKLISPEAFKKTGKLTFVTATDGNHGRGVAWTAARLGHDSVVYMPKGSARERLENIRKEGARAEITDMNYDDAVRFASSQAEKNGWIMVQDTAWEGYENIPRWIMEGYMTMALEACEQLQGTEPTHIFLQAGVGAFTGSMAGFFSSVFSNKPVITVVEPDKADCIYRTAAANDGRLHTVSGDMDSMMAGLCCGEPCSLGWEVLSRRADHFISMPDEIAALGMRILGNPAGNDSRVISGESGAAGLGFAAAVLMKESLKDIKEKIGLNEDSRILCISTEGDTDRANYRKVVWG</sequence>
<dbReference type="PANTHER" id="PTHR42937">
    <property type="match status" value="1"/>
</dbReference>
<dbReference type="InterPro" id="IPR010081">
    <property type="entry name" value="DiNH2opropionate_NH3_lyase"/>
</dbReference>
<dbReference type="Gene3D" id="3.40.50.1100">
    <property type="match status" value="3"/>
</dbReference>
<reference evidence="4" key="1">
    <citation type="submission" date="2020-10" db="EMBL/GenBank/DDBJ databases">
        <authorList>
            <person name="Gilroy R."/>
        </authorList>
    </citation>
    <scope>NUCLEOTIDE SEQUENCE</scope>
    <source>
        <strain evidence="4">ChiHcec3-6078</strain>
    </source>
</reference>
<dbReference type="NCBIfam" id="TIGR01747">
    <property type="entry name" value="diampropi_NH3ly"/>
    <property type="match status" value="1"/>
</dbReference>
<evidence type="ECO:0000313" key="4">
    <source>
        <dbReference type="EMBL" id="HIU26589.1"/>
    </source>
</evidence>
<dbReference type="EMBL" id="DVMP01000157">
    <property type="protein sequence ID" value="HIU26589.1"/>
    <property type="molecule type" value="Genomic_DNA"/>
</dbReference>
<keyword evidence="4" id="KW-0456">Lyase</keyword>
<dbReference type="InterPro" id="IPR001926">
    <property type="entry name" value="TrpB-like_PALP"/>
</dbReference>
<evidence type="ECO:0000259" key="3">
    <source>
        <dbReference type="Pfam" id="PF00291"/>
    </source>
</evidence>
<reference evidence="4" key="2">
    <citation type="journal article" date="2021" name="PeerJ">
        <title>Extensive microbial diversity within the chicken gut microbiome revealed by metagenomics and culture.</title>
        <authorList>
            <person name="Gilroy R."/>
            <person name="Ravi A."/>
            <person name="Getino M."/>
            <person name="Pursley I."/>
            <person name="Horton D.L."/>
            <person name="Alikhan N.F."/>
            <person name="Baker D."/>
            <person name="Gharbi K."/>
            <person name="Hall N."/>
            <person name="Watson M."/>
            <person name="Adriaenssens E.M."/>
            <person name="Foster-Nyarko E."/>
            <person name="Jarju S."/>
            <person name="Secka A."/>
            <person name="Antonio M."/>
            <person name="Oren A."/>
            <person name="Chaudhuri R.R."/>
            <person name="La Ragione R."/>
            <person name="Hildebrand F."/>
            <person name="Pallen M.J."/>
        </authorList>
    </citation>
    <scope>NUCLEOTIDE SEQUENCE</scope>
    <source>
        <strain evidence="4">ChiHcec3-6078</strain>
    </source>
</reference>
<dbReference type="NCBIfam" id="TIGR03528">
    <property type="entry name" value="2_3_DAP_am_ly"/>
    <property type="match status" value="1"/>
</dbReference>
<dbReference type="EC" id="4.3.1.15" evidence="4"/>
<dbReference type="GO" id="GO:0008838">
    <property type="term" value="F:diaminopropionate ammonia-lyase activity"/>
    <property type="evidence" value="ECO:0007669"/>
    <property type="project" value="UniProtKB-EC"/>
</dbReference>
<organism evidence="4 5">
    <name type="scientific">Candidatus Allocopromorpha excrementigallinarum</name>
    <dbReference type="NCBI Taxonomy" id="2840742"/>
    <lineage>
        <taxon>Bacteria</taxon>
        <taxon>Bacillati</taxon>
        <taxon>Bacillota</taxon>
        <taxon>Clostridia</taxon>
        <taxon>Eubacteriales</taxon>
        <taxon>Eubacteriaceae</taxon>
        <taxon>Eubacteriaceae incertae sedis</taxon>
        <taxon>Candidatus Allocopromorpha</taxon>
    </lineage>
</organism>
<dbReference type="PANTHER" id="PTHR42937:SF1">
    <property type="entry name" value="DIAMINOPROPIONATE AMMONIA-LYASE"/>
    <property type="match status" value="1"/>
</dbReference>